<evidence type="ECO:0000313" key="2">
    <source>
        <dbReference type="Proteomes" id="UP000440732"/>
    </source>
</evidence>
<evidence type="ECO:0000313" key="1">
    <source>
        <dbReference type="EMBL" id="KAE9088020.1"/>
    </source>
</evidence>
<organism evidence="1 2">
    <name type="scientific">Phytophthora fragariae</name>
    <dbReference type="NCBI Taxonomy" id="53985"/>
    <lineage>
        <taxon>Eukaryota</taxon>
        <taxon>Sar</taxon>
        <taxon>Stramenopiles</taxon>
        <taxon>Oomycota</taxon>
        <taxon>Peronosporomycetes</taxon>
        <taxon>Peronosporales</taxon>
        <taxon>Peronosporaceae</taxon>
        <taxon>Phytophthora</taxon>
    </lineage>
</organism>
<protein>
    <submittedName>
        <fullName evidence="1">Uncharacterized protein</fullName>
    </submittedName>
</protein>
<dbReference type="Proteomes" id="UP000440732">
    <property type="component" value="Unassembled WGS sequence"/>
</dbReference>
<accession>A0A6A3R2W9</accession>
<name>A0A6A3R2W9_9STRA</name>
<dbReference type="AlphaFoldDB" id="A0A6A3R2W9"/>
<comment type="caution">
    <text evidence="1">The sequence shown here is derived from an EMBL/GenBank/DDBJ whole genome shotgun (WGS) entry which is preliminary data.</text>
</comment>
<gene>
    <name evidence="1" type="ORF">PF006_g25677</name>
</gene>
<reference evidence="1 2" key="1">
    <citation type="submission" date="2018-08" db="EMBL/GenBank/DDBJ databases">
        <title>Genomic investigation of the strawberry pathogen Phytophthora fragariae indicates pathogenicity is determined by transcriptional variation in three key races.</title>
        <authorList>
            <person name="Adams T.M."/>
            <person name="Armitage A.D."/>
            <person name="Sobczyk M.K."/>
            <person name="Bates H.J."/>
            <person name="Dunwell J.M."/>
            <person name="Nellist C.F."/>
            <person name="Harrison R.J."/>
        </authorList>
    </citation>
    <scope>NUCLEOTIDE SEQUENCE [LARGE SCALE GENOMIC DNA]</scope>
    <source>
        <strain evidence="1 2">NOV-5</strain>
    </source>
</reference>
<sequence>MHETPMGYVLRIREEFPFDNAPAIAIAARRFGRHGLTIMHCKRVDRATRLRAGSADANFNMDFGRSASPPPAPGYTSYFDLLSAVQGLTTFANANWHEPMAHVMYRVREFVSCRETRFYESLSLLLSKGNEPYQQHTLSR</sequence>
<proteinExistence type="predicted"/>
<dbReference type="EMBL" id="QXGA01003063">
    <property type="protein sequence ID" value="KAE9088020.1"/>
    <property type="molecule type" value="Genomic_DNA"/>
</dbReference>